<dbReference type="InterPro" id="IPR036691">
    <property type="entry name" value="Endo/exonu/phosph_ase_sf"/>
</dbReference>
<reference evidence="2 4" key="1">
    <citation type="journal article" date="2019" name="Sci. Rep.">
        <title>Orb-weaving spider Araneus ventricosus genome elucidates the spidroin gene catalogue.</title>
        <authorList>
            <person name="Kono N."/>
            <person name="Nakamura H."/>
            <person name="Ohtoshi R."/>
            <person name="Moran D.A.P."/>
            <person name="Shinohara A."/>
            <person name="Yoshida Y."/>
            <person name="Fujiwara M."/>
            <person name="Mori M."/>
            <person name="Tomita M."/>
            <person name="Arakawa K."/>
        </authorList>
    </citation>
    <scope>NUCLEOTIDE SEQUENCE [LARGE SCALE GENOMIC DNA]</scope>
</reference>
<dbReference type="Gene3D" id="3.60.10.10">
    <property type="entry name" value="Endonuclease/exonuclease/phosphatase"/>
    <property type="match status" value="1"/>
</dbReference>
<dbReference type="OrthoDB" id="5419617at2759"/>
<dbReference type="InterPro" id="IPR005135">
    <property type="entry name" value="Endo/exonuclease/phosphatase"/>
</dbReference>
<dbReference type="PANTHER" id="PTHR33273">
    <property type="entry name" value="DOMAIN-CONTAINING PROTEIN, PUTATIVE-RELATED"/>
    <property type="match status" value="1"/>
</dbReference>
<evidence type="ECO:0000259" key="1">
    <source>
        <dbReference type="Pfam" id="PF14529"/>
    </source>
</evidence>
<dbReference type="GO" id="GO:0003824">
    <property type="term" value="F:catalytic activity"/>
    <property type="evidence" value="ECO:0007669"/>
    <property type="project" value="InterPro"/>
</dbReference>
<dbReference type="PANTHER" id="PTHR33273:SF4">
    <property type="entry name" value="ENDONUCLEASE_EXONUCLEASE_PHOSPHATASE DOMAIN-CONTAINING PROTEIN"/>
    <property type="match status" value="1"/>
</dbReference>
<keyword evidence="4" id="KW-1185">Reference proteome</keyword>
<proteinExistence type="predicted"/>
<dbReference type="Proteomes" id="UP000499080">
    <property type="component" value="Unassembled WGS sequence"/>
</dbReference>
<dbReference type="AlphaFoldDB" id="A0A4Y2B485"/>
<evidence type="ECO:0000313" key="4">
    <source>
        <dbReference type="Proteomes" id="UP000499080"/>
    </source>
</evidence>
<dbReference type="EMBL" id="BGPR01082412">
    <property type="protein sequence ID" value="GBL87029.1"/>
    <property type="molecule type" value="Genomic_DNA"/>
</dbReference>
<comment type="caution">
    <text evidence="2">The sequence shown here is derived from an EMBL/GenBank/DDBJ whole genome shotgun (WGS) entry which is preliminary data.</text>
</comment>
<dbReference type="EMBL" id="BGPR01082409">
    <property type="protein sequence ID" value="GBL87010.1"/>
    <property type="molecule type" value="Genomic_DNA"/>
</dbReference>
<feature type="domain" description="Endonuclease/exonuclease/phosphatase" evidence="1">
    <location>
        <begin position="127"/>
        <end position="244"/>
    </location>
</feature>
<feature type="non-terminal residue" evidence="2">
    <location>
        <position position="351"/>
    </location>
</feature>
<gene>
    <name evidence="2" type="ORF">AVEN_44958_1</name>
    <name evidence="3" type="ORF">AVEN_67282_1</name>
</gene>
<dbReference type="Pfam" id="PF14529">
    <property type="entry name" value="Exo_endo_phos_2"/>
    <property type="match status" value="1"/>
</dbReference>
<sequence length="351" mass="40072">MDPQSPAVNSNQNRPFQLSNEDILTTCQQHNTTPVLKILQINLQKCEPAMNKLQVAVPLHNIDIILAQEPLASEEKVRGIPLRWRSWTSRNQKAAIICPNLDLKVISLTPKDNCVAIKIHLNGKPTTIVSAYSSPLEEIEPTLLEIQDITIALQNENLIVGADLNGHHTSWGYNDTSPRGRAIEDLLNSQQLILLNTIDAPPTFYHTNSTVGRPDLTFTSSTEIVEKTSWQVLKDETKSDHNYILISVHLERVAMTFIRFKTKYGGHKKFHTKIKAIEEEAIQDLLNCTSPTQLDRTIVRIHHKIIETCKFSYKTKKQKINKPPNWWTPELEIMKKRVSAFRRRAQRATEQ</sequence>
<organism evidence="2 4">
    <name type="scientific">Araneus ventricosus</name>
    <name type="common">Orbweaver spider</name>
    <name type="synonym">Epeira ventricosa</name>
    <dbReference type="NCBI Taxonomy" id="182803"/>
    <lineage>
        <taxon>Eukaryota</taxon>
        <taxon>Metazoa</taxon>
        <taxon>Ecdysozoa</taxon>
        <taxon>Arthropoda</taxon>
        <taxon>Chelicerata</taxon>
        <taxon>Arachnida</taxon>
        <taxon>Araneae</taxon>
        <taxon>Araneomorphae</taxon>
        <taxon>Entelegynae</taxon>
        <taxon>Araneoidea</taxon>
        <taxon>Araneidae</taxon>
        <taxon>Araneus</taxon>
    </lineage>
</organism>
<name>A0A4Y2B485_ARAVE</name>
<accession>A0A4Y2B485</accession>
<evidence type="ECO:0000313" key="2">
    <source>
        <dbReference type="EMBL" id="GBL87010.1"/>
    </source>
</evidence>
<evidence type="ECO:0000313" key="3">
    <source>
        <dbReference type="EMBL" id="GBL87029.1"/>
    </source>
</evidence>
<protein>
    <recommendedName>
        <fullName evidence="1">Endonuclease/exonuclease/phosphatase domain-containing protein</fullName>
    </recommendedName>
</protein>
<dbReference type="SUPFAM" id="SSF56219">
    <property type="entry name" value="DNase I-like"/>
    <property type="match status" value="1"/>
</dbReference>